<dbReference type="InterPro" id="IPR036237">
    <property type="entry name" value="Xyl_isomerase-like_sf"/>
</dbReference>
<dbReference type="InterPro" id="IPR013022">
    <property type="entry name" value="Xyl_isomerase-like_TIM-brl"/>
</dbReference>
<proteinExistence type="predicted"/>
<dbReference type="Pfam" id="PF01261">
    <property type="entry name" value="AP_endonuc_2"/>
    <property type="match status" value="1"/>
</dbReference>
<gene>
    <name evidence="3" type="ORF">Raf01_47520</name>
</gene>
<sequence length="326" mass="35716">MRIAAFPKGDLEQLVVRRTKSVFDWIDEARTLGVDGLELHTGFFWSTDPDYVDRVGEACAAAGFQTPMMCAAPDFTHPDPQVRAREIDRHAEYMRITARLGGPGAACRVLSGQAHPQVPVELGVRWAAEAIQALLPLAAELDITLALENHYKATGWAYPELAQRPQPFHALVDSITDRVHFGVQYDPSNALVAGVDSAEFLLTVVDRVVTMQASDRYLAPGTTLADLRQADGTIGYSPALRHGVIGRGLNDYDRIFSILVEAGYDGWISIEDGVNGLDELRASVEFLCAARDTWFGGSTAVRVRTHESARATAQRTAHREGNSVTW</sequence>
<protein>
    <submittedName>
        <fullName evidence="3">Myo-inositol catabolism protein IolH</fullName>
    </submittedName>
</protein>
<dbReference type="InterPro" id="IPR050312">
    <property type="entry name" value="IolE/XylAMocC-like"/>
</dbReference>
<reference evidence="3" key="1">
    <citation type="submission" date="2021-01" db="EMBL/GenBank/DDBJ databases">
        <title>Whole genome shotgun sequence of Rugosimonospora africana NBRC 104875.</title>
        <authorList>
            <person name="Komaki H."/>
            <person name="Tamura T."/>
        </authorList>
    </citation>
    <scope>NUCLEOTIDE SEQUENCE</scope>
    <source>
        <strain evidence="3">NBRC 104875</strain>
    </source>
</reference>
<accession>A0A8J3QVH7</accession>
<organism evidence="3 4">
    <name type="scientific">Rugosimonospora africana</name>
    <dbReference type="NCBI Taxonomy" id="556532"/>
    <lineage>
        <taxon>Bacteria</taxon>
        <taxon>Bacillati</taxon>
        <taxon>Actinomycetota</taxon>
        <taxon>Actinomycetes</taxon>
        <taxon>Micromonosporales</taxon>
        <taxon>Micromonosporaceae</taxon>
        <taxon>Rugosimonospora</taxon>
    </lineage>
</organism>
<feature type="compositionally biased region" description="Basic and acidic residues" evidence="1">
    <location>
        <begin position="317"/>
        <end position="326"/>
    </location>
</feature>
<dbReference type="PANTHER" id="PTHR12110">
    <property type="entry name" value="HYDROXYPYRUVATE ISOMERASE"/>
    <property type="match status" value="1"/>
</dbReference>
<evidence type="ECO:0000259" key="2">
    <source>
        <dbReference type="Pfam" id="PF01261"/>
    </source>
</evidence>
<dbReference type="EMBL" id="BONZ01000045">
    <property type="protein sequence ID" value="GIH16580.1"/>
    <property type="molecule type" value="Genomic_DNA"/>
</dbReference>
<dbReference type="AlphaFoldDB" id="A0A8J3QVH7"/>
<dbReference type="Proteomes" id="UP000642748">
    <property type="component" value="Unassembled WGS sequence"/>
</dbReference>
<dbReference type="PANTHER" id="PTHR12110:SF41">
    <property type="entry name" value="INOSOSE DEHYDRATASE"/>
    <property type="match status" value="1"/>
</dbReference>
<evidence type="ECO:0000256" key="1">
    <source>
        <dbReference type="SAM" id="MobiDB-lite"/>
    </source>
</evidence>
<name>A0A8J3QVH7_9ACTN</name>
<evidence type="ECO:0000313" key="3">
    <source>
        <dbReference type="EMBL" id="GIH16580.1"/>
    </source>
</evidence>
<comment type="caution">
    <text evidence="3">The sequence shown here is derived from an EMBL/GenBank/DDBJ whole genome shotgun (WGS) entry which is preliminary data.</text>
</comment>
<dbReference type="RefSeq" id="WP_203920164.1">
    <property type="nucleotide sequence ID" value="NZ_BONZ01000045.1"/>
</dbReference>
<feature type="region of interest" description="Disordered" evidence="1">
    <location>
        <begin position="307"/>
        <end position="326"/>
    </location>
</feature>
<dbReference type="SUPFAM" id="SSF51658">
    <property type="entry name" value="Xylose isomerase-like"/>
    <property type="match status" value="1"/>
</dbReference>
<feature type="domain" description="Xylose isomerase-like TIM barrel" evidence="2">
    <location>
        <begin position="26"/>
        <end position="288"/>
    </location>
</feature>
<keyword evidence="4" id="KW-1185">Reference proteome</keyword>
<dbReference type="Gene3D" id="3.20.20.150">
    <property type="entry name" value="Divalent-metal-dependent TIM barrel enzymes"/>
    <property type="match status" value="1"/>
</dbReference>
<evidence type="ECO:0000313" key="4">
    <source>
        <dbReference type="Proteomes" id="UP000642748"/>
    </source>
</evidence>